<name>A0A0L8GVE4_OCTBM</name>
<dbReference type="KEGG" id="obi:106874650"/>
<evidence type="ECO:0000313" key="2">
    <source>
        <dbReference type="EMBL" id="KOF80575.1"/>
    </source>
</evidence>
<feature type="region of interest" description="Disordered" evidence="1">
    <location>
        <begin position="1"/>
        <end position="90"/>
    </location>
</feature>
<dbReference type="OrthoDB" id="6128388at2759"/>
<feature type="compositionally biased region" description="Basic and acidic residues" evidence="1">
    <location>
        <begin position="1"/>
        <end position="16"/>
    </location>
</feature>
<proteinExistence type="predicted"/>
<dbReference type="EMBL" id="KQ420346">
    <property type="protein sequence ID" value="KOF80575.1"/>
    <property type="molecule type" value="Genomic_DNA"/>
</dbReference>
<organism evidence="2">
    <name type="scientific">Octopus bimaculoides</name>
    <name type="common">California two-spotted octopus</name>
    <dbReference type="NCBI Taxonomy" id="37653"/>
    <lineage>
        <taxon>Eukaryota</taxon>
        <taxon>Metazoa</taxon>
        <taxon>Spiralia</taxon>
        <taxon>Lophotrochozoa</taxon>
        <taxon>Mollusca</taxon>
        <taxon>Cephalopoda</taxon>
        <taxon>Coleoidea</taxon>
        <taxon>Octopodiformes</taxon>
        <taxon>Octopoda</taxon>
        <taxon>Incirrata</taxon>
        <taxon>Octopodidae</taxon>
        <taxon>Octopus</taxon>
    </lineage>
</organism>
<accession>A0A0L8GVE4</accession>
<gene>
    <name evidence="2" type="ORF">OCBIM_22027698mg</name>
</gene>
<dbReference type="AlphaFoldDB" id="A0A0L8GVE4"/>
<sequence>MRRKMESKIEENKMNVEDSNSVLHNEEREDNLTDSRDGGYSLSDSRDGTYTKNKTASYSGSTSSVKAKVQRHLSSTPNSPEPNLEIPRDGSLLSFPTKDIVTILICLNIDPGVINRVNKMRLNGKKLSALSNEDLKELGIDNPIIKYFRDRTKLKSKSHFML</sequence>
<feature type="compositionally biased region" description="Polar residues" evidence="1">
    <location>
        <begin position="50"/>
        <end position="65"/>
    </location>
</feature>
<feature type="compositionally biased region" description="Basic and acidic residues" evidence="1">
    <location>
        <begin position="24"/>
        <end position="37"/>
    </location>
</feature>
<protein>
    <recommendedName>
        <fullName evidence="3">SAM domain-containing protein</fullName>
    </recommendedName>
</protein>
<evidence type="ECO:0000256" key="1">
    <source>
        <dbReference type="SAM" id="MobiDB-lite"/>
    </source>
</evidence>
<evidence type="ECO:0008006" key="3">
    <source>
        <dbReference type="Google" id="ProtNLM"/>
    </source>
</evidence>
<reference evidence="2" key="1">
    <citation type="submission" date="2015-07" db="EMBL/GenBank/DDBJ databases">
        <title>MeaNS - Measles Nucleotide Surveillance Program.</title>
        <authorList>
            <person name="Tran T."/>
            <person name="Druce J."/>
        </authorList>
    </citation>
    <scope>NUCLEOTIDE SEQUENCE</scope>
    <source>
        <strain evidence="2">UCB-OBI-ISO-001</strain>
        <tissue evidence="2">Gonad</tissue>
    </source>
</reference>